<accession>A0A6B3STG7</accession>
<dbReference type="AlphaFoldDB" id="A0A6B3STG7"/>
<gene>
    <name evidence="1" type="ORF">G3574_07505</name>
</gene>
<comment type="caution">
    <text evidence="1">The sequence shown here is derived from an EMBL/GenBank/DDBJ whole genome shotgun (WGS) entry which is preliminary data.</text>
</comment>
<name>A0A6B3STG7_9BURK</name>
<organism evidence="1 2">
    <name type="scientific">Noviherbaspirillum galbum</name>
    <dbReference type="NCBI Taxonomy" id="2709383"/>
    <lineage>
        <taxon>Bacteria</taxon>
        <taxon>Pseudomonadati</taxon>
        <taxon>Pseudomonadota</taxon>
        <taxon>Betaproteobacteria</taxon>
        <taxon>Burkholderiales</taxon>
        <taxon>Oxalobacteraceae</taxon>
        <taxon>Noviherbaspirillum</taxon>
    </lineage>
</organism>
<evidence type="ECO:0000313" key="2">
    <source>
        <dbReference type="Proteomes" id="UP000482155"/>
    </source>
</evidence>
<proteinExistence type="predicted"/>
<reference evidence="1 2" key="1">
    <citation type="submission" date="2020-02" db="EMBL/GenBank/DDBJ databases">
        <authorList>
            <person name="Kim M.K."/>
        </authorList>
    </citation>
    <scope>NUCLEOTIDE SEQUENCE [LARGE SCALE GENOMIC DNA]</scope>
    <source>
        <strain evidence="1 2">17J57-3</strain>
    </source>
</reference>
<evidence type="ECO:0000313" key="1">
    <source>
        <dbReference type="EMBL" id="NEX60919.1"/>
    </source>
</evidence>
<sequence>MSLHMHEKLLFAVPNHLRSQIVESGDGFVEFLHEDRPIRLRIASHGDTSTIMGSIAWQDVSVEQEGALVLLATYLNCQATRLSAFPFWFGIDLENKMIFAYFAIGGEHATSDLIVETLLRTLDVSKRLVIEGQ</sequence>
<protein>
    <submittedName>
        <fullName evidence="1">Uncharacterized protein</fullName>
    </submittedName>
</protein>
<dbReference type="Proteomes" id="UP000482155">
    <property type="component" value="Unassembled WGS sequence"/>
</dbReference>
<dbReference type="EMBL" id="JAAIVB010000021">
    <property type="protein sequence ID" value="NEX60919.1"/>
    <property type="molecule type" value="Genomic_DNA"/>
</dbReference>
<dbReference type="RefSeq" id="WP_163961613.1">
    <property type="nucleotide sequence ID" value="NZ_JAAIVB010000021.1"/>
</dbReference>
<keyword evidence="2" id="KW-1185">Reference proteome</keyword>